<accession>S8E6Z0</accession>
<sequence>MGCGQSKIENEETVNRCKERKQYMERAVTARNKFAAAHVSNAMSLKNTGAALSDFAHGEAVHPTPSSAAAAAAAAGTSSAGIGLNPKPTLPPPPPPLPASFTSPSPLQRAVTMPEFSTPRPEIKRSESIIEEEDEDETDGEGSYSLKRRSSSKGRIRGAARSPDEVSRQAPEAVLQKQPPPPPENTGISWDFFFPTEMEDHNVEREEKARRTENAAKNEKSETPETFSARPPPPPEEATMAPSNSLKRAKQVALVEAKKKSLVQILVELDDCFLKASESAHEVSRKLEATRLHYHSNFADSRGHINHSERVMRVITWNRSIKGLNTGDSHLDDLDDLEEHDTHASVLDKMLAWEKKLYEEVKAGELMKVEYNRKVKSLNKLKNHGGSNADSLERMKAAVSHLHTRYIVDLQSMDSTVSEINRLRDVLLYPNLVALVDE</sequence>
<dbReference type="PANTHER" id="PTHR21450">
    <property type="entry name" value="PROTEIN ALTERED PHOSPHATE STARVATION RESPONSE 1"/>
    <property type="match status" value="1"/>
</dbReference>
<reference evidence="4 5" key="1">
    <citation type="journal article" date="2013" name="BMC Genomics">
        <title>The miniature genome of a carnivorous plant Genlisea aurea contains a low number of genes and short non-coding sequences.</title>
        <authorList>
            <person name="Leushkin E.V."/>
            <person name="Sutormin R.A."/>
            <person name="Nabieva E.R."/>
            <person name="Penin A.A."/>
            <person name="Kondrashov A.S."/>
            <person name="Logacheva M.D."/>
        </authorList>
    </citation>
    <scope>NUCLEOTIDE SEQUENCE [LARGE SCALE GENOMIC DNA]</scope>
</reference>
<dbReference type="InterPro" id="IPR006867">
    <property type="entry name" value="DUF632"/>
</dbReference>
<feature type="domain" description="DUF630" evidence="3">
    <location>
        <begin position="1"/>
        <end position="59"/>
    </location>
</feature>
<feature type="domain" description="DUF632" evidence="2">
    <location>
        <begin position="262"/>
        <end position="437"/>
    </location>
</feature>
<comment type="caution">
    <text evidence="4">The sequence shown here is derived from an EMBL/GenBank/DDBJ whole genome shotgun (WGS) entry which is preliminary data.</text>
</comment>
<feature type="compositionally biased region" description="Acidic residues" evidence="1">
    <location>
        <begin position="129"/>
        <end position="140"/>
    </location>
</feature>
<dbReference type="EMBL" id="AUSU01002737">
    <property type="protein sequence ID" value="EPS68177.1"/>
    <property type="molecule type" value="Genomic_DNA"/>
</dbReference>
<organism evidence="4 5">
    <name type="scientific">Genlisea aurea</name>
    <dbReference type="NCBI Taxonomy" id="192259"/>
    <lineage>
        <taxon>Eukaryota</taxon>
        <taxon>Viridiplantae</taxon>
        <taxon>Streptophyta</taxon>
        <taxon>Embryophyta</taxon>
        <taxon>Tracheophyta</taxon>
        <taxon>Spermatophyta</taxon>
        <taxon>Magnoliopsida</taxon>
        <taxon>eudicotyledons</taxon>
        <taxon>Gunneridae</taxon>
        <taxon>Pentapetalae</taxon>
        <taxon>asterids</taxon>
        <taxon>lamiids</taxon>
        <taxon>Lamiales</taxon>
        <taxon>Lentibulariaceae</taxon>
        <taxon>Genlisea</taxon>
    </lineage>
</organism>
<keyword evidence="5" id="KW-1185">Reference proteome</keyword>
<dbReference type="Proteomes" id="UP000015453">
    <property type="component" value="Unassembled WGS sequence"/>
</dbReference>
<protein>
    <recommendedName>
        <fullName evidence="6">DUF632 domain-containing protein</fullName>
    </recommendedName>
</protein>
<feature type="compositionally biased region" description="Pro residues" evidence="1">
    <location>
        <begin position="88"/>
        <end position="98"/>
    </location>
</feature>
<feature type="compositionally biased region" description="Basic residues" evidence="1">
    <location>
        <begin position="146"/>
        <end position="158"/>
    </location>
</feature>
<dbReference type="Pfam" id="PF04782">
    <property type="entry name" value="DUF632"/>
    <property type="match status" value="1"/>
</dbReference>
<name>S8E6Z0_9LAMI</name>
<dbReference type="InterPro" id="IPR006868">
    <property type="entry name" value="DUF630"/>
</dbReference>
<feature type="compositionally biased region" description="Basic and acidic residues" evidence="1">
    <location>
        <begin position="202"/>
        <end position="223"/>
    </location>
</feature>
<gene>
    <name evidence="4" type="ORF">M569_06594</name>
</gene>
<dbReference type="PANTHER" id="PTHR21450:SF59">
    <property type="entry name" value="PROTEIN, PUTATIVE_ 48652-45869-RELATED"/>
    <property type="match status" value="1"/>
</dbReference>
<evidence type="ECO:0000313" key="4">
    <source>
        <dbReference type="EMBL" id="EPS68177.1"/>
    </source>
</evidence>
<feature type="region of interest" description="Disordered" evidence="1">
    <location>
        <begin position="202"/>
        <end position="245"/>
    </location>
</feature>
<dbReference type="AlphaFoldDB" id="S8E6Z0"/>
<evidence type="ECO:0008006" key="6">
    <source>
        <dbReference type="Google" id="ProtNLM"/>
    </source>
</evidence>
<proteinExistence type="predicted"/>
<dbReference type="OrthoDB" id="674656at2759"/>
<evidence type="ECO:0000259" key="3">
    <source>
        <dbReference type="Pfam" id="PF04783"/>
    </source>
</evidence>
<evidence type="ECO:0000313" key="5">
    <source>
        <dbReference type="Proteomes" id="UP000015453"/>
    </source>
</evidence>
<evidence type="ECO:0000256" key="1">
    <source>
        <dbReference type="SAM" id="MobiDB-lite"/>
    </source>
</evidence>
<evidence type="ECO:0000259" key="2">
    <source>
        <dbReference type="Pfam" id="PF04782"/>
    </source>
</evidence>
<dbReference type="Pfam" id="PF04783">
    <property type="entry name" value="DUF630"/>
    <property type="match status" value="1"/>
</dbReference>
<feature type="region of interest" description="Disordered" evidence="1">
    <location>
        <begin position="78"/>
        <end position="190"/>
    </location>
</feature>